<dbReference type="InterPro" id="IPR017517">
    <property type="entry name" value="Maleyloyr_isom"/>
</dbReference>
<dbReference type="RefSeq" id="WP_083846215.1">
    <property type="nucleotide sequence ID" value="NZ_AJQT01000080.1"/>
</dbReference>
<keyword evidence="2" id="KW-0413">Isomerase</keyword>
<dbReference type="STRING" id="716928.GCA_000261485_03904"/>
<dbReference type="KEGG" id="esj:SJ05684_b42960"/>
<accession>A0A249PH80</accession>
<proteinExistence type="predicted"/>
<feature type="domain" description="Mycothiol-dependent maleylpyruvate isomerase metal-binding" evidence="1">
    <location>
        <begin position="36"/>
        <end position="172"/>
    </location>
</feature>
<geneLocation type="plasmid" evidence="3">
    <name>psj05684b</name>
</geneLocation>
<evidence type="ECO:0000313" key="3">
    <source>
        <dbReference type="Proteomes" id="UP000217211"/>
    </source>
</evidence>
<dbReference type="Gene3D" id="3.30.1050.20">
    <property type="match status" value="1"/>
</dbReference>
<keyword evidence="2" id="KW-0614">Plasmid</keyword>
<dbReference type="AlphaFoldDB" id="A0A249PH80"/>
<protein>
    <submittedName>
        <fullName evidence="2">Maleylpyruvate isomerase, mycothiol-dependent</fullName>
    </submittedName>
</protein>
<dbReference type="SUPFAM" id="SSF55718">
    <property type="entry name" value="SCP-like"/>
    <property type="match status" value="1"/>
</dbReference>
<keyword evidence="2" id="KW-0670">Pyruvate</keyword>
<dbReference type="Proteomes" id="UP000217211">
    <property type="component" value="Plasmid pSJ05684b"/>
</dbReference>
<dbReference type="GO" id="GO:0016853">
    <property type="term" value="F:isomerase activity"/>
    <property type="evidence" value="ECO:0007669"/>
    <property type="project" value="UniProtKB-KW"/>
</dbReference>
<evidence type="ECO:0000313" key="2">
    <source>
        <dbReference type="EMBL" id="ASY65278.1"/>
    </source>
</evidence>
<dbReference type="InterPro" id="IPR034660">
    <property type="entry name" value="DinB/YfiT-like"/>
</dbReference>
<name>A0A249PH80_9HYPH</name>
<keyword evidence="3" id="KW-1185">Reference proteome</keyword>
<dbReference type="EMBL" id="CP023068">
    <property type="protein sequence ID" value="ASY65278.1"/>
    <property type="molecule type" value="Genomic_DNA"/>
</dbReference>
<dbReference type="GO" id="GO:0046872">
    <property type="term" value="F:metal ion binding"/>
    <property type="evidence" value="ECO:0007669"/>
    <property type="project" value="InterPro"/>
</dbReference>
<sequence length="277" mass="29856">MSESIEEARAALRARQGSGARYDAPAAPARQLDWARRGTAYFARLLNELSDRDLDAPSALPGLSRRHIIAHIGYHARLISEMVAWARTGQLGPFPEAAQVSTSDVVLGASLPSRALRHLFDHSGVHLNVEWRDLSDAGWDASVEDAAGRRVTLRDTPEIRARALWLHAVDLAAGGRFADMPPDFIDPLIRYYAAAYTGRPFSLSFSDRPEPLVVGNAPEIAVTGRAADIAQWLCGRGVRGLQVAGGVLPEEPRSTLGLIGPLPVELQISSPTESGSS</sequence>
<dbReference type="InterPro" id="IPR036527">
    <property type="entry name" value="SCP2_sterol-bd_dom_sf"/>
</dbReference>
<dbReference type="OrthoDB" id="7847787at2"/>
<dbReference type="NCBIfam" id="TIGR03083">
    <property type="entry name" value="maleylpyruvate isomerase family mycothiol-dependent enzyme"/>
    <property type="match status" value="1"/>
</dbReference>
<dbReference type="Gene3D" id="1.20.120.450">
    <property type="entry name" value="dinb family like domain"/>
    <property type="match status" value="1"/>
</dbReference>
<dbReference type="eggNOG" id="ENOG5030CHN">
    <property type="taxonomic scope" value="Bacteria"/>
</dbReference>
<organism evidence="2 3">
    <name type="scientific">Sinorhizobium sojae CCBAU 05684</name>
    <dbReference type="NCBI Taxonomy" id="716928"/>
    <lineage>
        <taxon>Bacteria</taxon>
        <taxon>Pseudomonadati</taxon>
        <taxon>Pseudomonadota</taxon>
        <taxon>Alphaproteobacteria</taxon>
        <taxon>Hyphomicrobiales</taxon>
        <taxon>Rhizobiaceae</taxon>
        <taxon>Sinorhizobium/Ensifer group</taxon>
        <taxon>Sinorhizobium</taxon>
    </lineage>
</organism>
<evidence type="ECO:0000259" key="1">
    <source>
        <dbReference type="Pfam" id="PF11716"/>
    </source>
</evidence>
<gene>
    <name evidence="2" type="ORF">SJ05684_b42960</name>
</gene>
<dbReference type="SUPFAM" id="SSF109854">
    <property type="entry name" value="DinB/YfiT-like putative metalloenzymes"/>
    <property type="match status" value="1"/>
</dbReference>
<dbReference type="Pfam" id="PF11716">
    <property type="entry name" value="MDMPI_N"/>
    <property type="match status" value="1"/>
</dbReference>
<dbReference type="InterPro" id="IPR024344">
    <property type="entry name" value="MDMPI_metal-binding"/>
</dbReference>
<reference evidence="2 3" key="1">
    <citation type="submission" date="2017-08" db="EMBL/GenBank/DDBJ databases">
        <title>Multipartite genome sequences of Sinorhizobium species nodulating soybeans.</title>
        <authorList>
            <person name="Tian C.F."/>
        </authorList>
    </citation>
    <scope>NUCLEOTIDE SEQUENCE [LARGE SCALE GENOMIC DNA]</scope>
    <source>
        <strain evidence="2 3">CCBAU 05684</strain>
        <plasmid evidence="3">psj05684b</plasmid>
    </source>
</reference>